<feature type="region of interest" description="Disordered" evidence="1">
    <location>
        <begin position="242"/>
        <end position="379"/>
    </location>
</feature>
<keyword evidence="3" id="KW-1185">Reference proteome</keyword>
<feature type="compositionally biased region" description="Low complexity" evidence="1">
    <location>
        <begin position="343"/>
        <end position="368"/>
    </location>
</feature>
<feature type="compositionally biased region" description="Polar residues" evidence="1">
    <location>
        <begin position="95"/>
        <end position="111"/>
    </location>
</feature>
<accession>X6MB78</accession>
<reference evidence="2 3" key="1">
    <citation type="journal article" date="2013" name="Curr. Biol.">
        <title>The Genome of the Foraminiferan Reticulomyxa filosa.</title>
        <authorList>
            <person name="Glockner G."/>
            <person name="Hulsmann N."/>
            <person name="Schleicher M."/>
            <person name="Noegel A.A."/>
            <person name="Eichinger L."/>
            <person name="Gallinger C."/>
            <person name="Pawlowski J."/>
            <person name="Sierra R."/>
            <person name="Euteneuer U."/>
            <person name="Pillet L."/>
            <person name="Moustafa A."/>
            <person name="Platzer M."/>
            <person name="Groth M."/>
            <person name="Szafranski K."/>
            <person name="Schliwa M."/>
        </authorList>
    </citation>
    <scope>NUCLEOTIDE SEQUENCE [LARGE SCALE GENOMIC DNA]</scope>
</reference>
<feature type="compositionally biased region" description="Basic and acidic residues" evidence="1">
    <location>
        <begin position="674"/>
        <end position="688"/>
    </location>
</feature>
<gene>
    <name evidence="2" type="ORF">RFI_26485</name>
</gene>
<evidence type="ECO:0000256" key="1">
    <source>
        <dbReference type="SAM" id="MobiDB-lite"/>
    </source>
</evidence>
<organism evidence="2 3">
    <name type="scientific">Reticulomyxa filosa</name>
    <dbReference type="NCBI Taxonomy" id="46433"/>
    <lineage>
        <taxon>Eukaryota</taxon>
        <taxon>Sar</taxon>
        <taxon>Rhizaria</taxon>
        <taxon>Retaria</taxon>
        <taxon>Foraminifera</taxon>
        <taxon>Monothalamids</taxon>
        <taxon>Reticulomyxidae</taxon>
        <taxon>Reticulomyxa</taxon>
    </lineage>
</organism>
<dbReference type="Proteomes" id="UP000023152">
    <property type="component" value="Unassembled WGS sequence"/>
</dbReference>
<feature type="region of interest" description="Disordered" evidence="1">
    <location>
        <begin position="90"/>
        <end position="124"/>
    </location>
</feature>
<evidence type="ECO:0000313" key="3">
    <source>
        <dbReference type="Proteomes" id="UP000023152"/>
    </source>
</evidence>
<feature type="region of interest" description="Disordered" evidence="1">
    <location>
        <begin position="663"/>
        <end position="707"/>
    </location>
</feature>
<name>X6MB78_RETFI</name>
<evidence type="ECO:0000313" key="2">
    <source>
        <dbReference type="EMBL" id="ETO10891.1"/>
    </source>
</evidence>
<feature type="compositionally biased region" description="Low complexity" evidence="1">
    <location>
        <begin position="695"/>
        <end position="707"/>
    </location>
</feature>
<feature type="compositionally biased region" description="Low complexity" evidence="1">
    <location>
        <begin position="307"/>
        <end position="331"/>
    </location>
</feature>
<feature type="compositionally biased region" description="Basic and acidic residues" evidence="1">
    <location>
        <begin position="369"/>
        <end position="379"/>
    </location>
</feature>
<comment type="caution">
    <text evidence="2">The sequence shown here is derived from an EMBL/GenBank/DDBJ whole genome shotgun (WGS) entry which is preliminary data.</text>
</comment>
<sequence length="737" mass="82897">MCERSPFFFYLLIFLHSQITRNLIKKKKKKKDIGVYPTYETQAQNEAETMQDPNAHLSWSFHPSDQSIYAQDIGGDIDYDMGHYPNFGGDHTLGGPSNATVNGGVTASGNTPAGGPPSQSPEQVPVSHALNEAFNTQSTATMATTQPFGDAQANSQLPSDAPANAQLYASNDYTIPSGGDGMNYAAQPYYPQGTMDPNAAMWGGPMDNGQAYYGWQMHPQHQQGSGHKPHFNGQRNFRRRKFQHGDRTHRGPKQHWFGGDAERGAHHTNNDNQASSRKKTRYPKKKFPKKGNFVNYRTKEHGFAAQNNNNNNNNNNNVNNETDTKNNNVTNAASHQHQHHQHYQQQQQQHIGDGNANAKQLQQQAQDHQAIDREENKEKELPKSFEALTLSGWFIAIESLGPQHLDKFQTQLLELSPVSLKSFRLEIPSSPVQSSWVNRVQWAQLGAFLSQANLEHVVISRLQPKVEHYNDQDFEELQPVAKFVSALKCKCLVLECAPCKITPEFVQSLSDHIEELKLLCPSVQWNVDMVRALSPKLSYLGLICPNSITIQEFLDTLGDKTQKLCLYNDESSPRKLSPEELDGSLLTEIHPTPETTKTKIEALIIRLKDEVPEKDFYEKHSLPKSIIRFKVCPIDSSSITKRWNANAYEDSKLNVNHGSAIRAQNTELGYHPESTQRAKREPVYEDNKATPNALQQTQNLGTQQTQTDGKKMNFIEKVKSSQKNIKKNPLRIGGQTL</sequence>
<feature type="compositionally biased region" description="Basic residues" evidence="1">
    <location>
        <begin position="276"/>
        <end position="289"/>
    </location>
</feature>
<protein>
    <submittedName>
        <fullName evidence="2">Uncharacterized protein</fullName>
    </submittedName>
</protein>
<feature type="compositionally biased region" description="Basic and acidic residues" evidence="1">
    <location>
        <begin position="260"/>
        <end position="269"/>
    </location>
</feature>
<proteinExistence type="predicted"/>
<dbReference type="AlphaFoldDB" id="X6MB78"/>
<dbReference type="EMBL" id="ASPP01023006">
    <property type="protein sequence ID" value="ETO10891.1"/>
    <property type="molecule type" value="Genomic_DNA"/>
</dbReference>